<accession>A0A9W4L9N7</accession>
<dbReference type="SUPFAM" id="SSF47413">
    <property type="entry name" value="lambda repressor-like DNA-binding domains"/>
    <property type="match status" value="1"/>
</dbReference>
<dbReference type="PANTHER" id="PTHR30146:SF136">
    <property type="entry name" value="NTD BIOSYNTHESIS OPERON REGULATOR NTDR"/>
    <property type="match status" value="1"/>
</dbReference>
<dbReference type="RefSeq" id="WP_230303602.1">
    <property type="nucleotide sequence ID" value="NZ_CAKKMG010000091.1"/>
</dbReference>
<dbReference type="Pfam" id="PF00532">
    <property type="entry name" value="Peripla_BP_1"/>
    <property type="match status" value="1"/>
</dbReference>
<dbReference type="InterPro" id="IPR010982">
    <property type="entry name" value="Lambda_DNA-bd_dom_sf"/>
</dbReference>
<feature type="domain" description="HTH lacI-type" evidence="4">
    <location>
        <begin position="2"/>
        <end position="56"/>
    </location>
</feature>
<dbReference type="EMBL" id="CAKKMG010000091">
    <property type="protein sequence ID" value="CAH0293996.1"/>
    <property type="molecule type" value="Genomic_DNA"/>
</dbReference>
<evidence type="ECO:0000256" key="2">
    <source>
        <dbReference type="ARBA" id="ARBA00023125"/>
    </source>
</evidence>
<gene>
    <name evidence="5" type="primary">ccpA_4</name>
    <name evidence="5" type="ORF">SRABI133_04337</name>
</gene>
<protein>
    <submittedName>
        <fullName evidence="5">Catabolite control protein A</fullName>
    </submittedName>
</protein>
<evidence type="ECO:0000256" key="3">
    <source>
        <dbReference type="ARBA" id="ARBA00023163"/>
    </source>
</evidence>
<dbReference type="PANTHER" id="PTHR30146">
    <property type="entry name" value="LACI-RELATED TRANSCRIPTIONAL REPRESSOR"/>
    <property type="match status" value="1"/>
</dbReference>
<evidence type="ECO:0000313" key="5">
    <source>
        <dbReference type="EMBL" id="CAH0293996.1"/>
    </source>
</evidence>
<comment type="caution">
    <text evidence="5">The sequence shown here is derived from an EMBL/GenBank/DDBJ whole genome shotgun (WGS) entry which is preliminary data.</text>
</comment>
<dbReference type="SUPFAM" id="SSF53822">
    <property type="entry name" value="Periplasmic binding protein-like I"/>
    <property type="match status" value="1"/>
</dbReference>
<dbReference type="Proteomes" id="UP000789326">
    <property type="component" value="Unassembled WGS sequence"/>
</dbReference>
<dbReference type="SMART" id="SM00354">
    <property type="entry name" value="HTH_LACI"/>
    <property type="match status" value="1"/>
</dbReference>
<dbReference type="InterPro" id="IPR001761">
    <property type="entry name" value="Peripla_BP/Lac1_sug-bd_dom"/>
</dbReference>
<dbReference type="CDD" id="cd06286">
    <property type="entry name" value="PBP1_CcpB-like"/>
    <property type="match status" value="1"/>
</dbReference>
<organism evidence="5 6">
    <name type="scientific">Peribacillus simplex</name>
    <dbReference type="NCBI Taxonomy" id="1478"/>
    <lineage>
        <taxon>Bacteria</taxon>
        <taxon>Bacillati</taxon>
        <taxon>Bacillota</taxon>
        <taxon>Bacilli</taxon>
        <taxon>Bacillales</taxon>
        <taxon>Bacillaceae</taxon>
        <taxon>Peribacillus</taxon>
    </lineage>
</organism>
<evidence type="ECO:0000256" key="1">
    <source>
        <dbReference type="ARBA" id="ARBA00023015"/>
    </source>
</evidence>
<dbReference type="InterPro" id="IPR000843">
    <property type="entry name" value="HTH_LacI"/>
</dbReference>
<dbReference type="CDD" id="cd01392">
    <property type="entry name" value="HTH_LacI"/>
    <property type="match status" value="1"/>
</dbReference>
<sequence length="329" mass="37529">MTKISEIAKLCNVSKTTVSRVLNNHPYVSKEKGEQILKVIEELDYTPSSLARNFRTNKTQTIAILVPRFDHPFFAQLIKGVSLAALENDYKVLIFQTFYDSKTELDVMEKLKNREVDGVILGALENEWNLIKPYLKYGPILLCNEYHHSAAIPIIGFEEFEATYKAVNHLIKKGHEKIGFCYDTSYSQAQSQRKEGFLTALADNDLLHNEDWIFGHGFNIEDGFRICDEIFKLKEKPTALFTGNDQVAAGIIKRATTLDYKIPECLAIVGYDNQSICQVTTPTITTIDIPIMELGQRTVMELIKYLNDDLKLKRDIIKLPTKLKIREST</sequence>
<dbReference type="PROSITE" id="PS50932">
    <property type="entry name" value="HTH_LACI_2"/>
    <property type="match status" value="1"/>
</dbReference>
<keyword evidence="2" id="KW-0238">DNA-binding</keyword>
<dbReference type="Gene3D" id="3.40.50.2300">
    <property type="match status" value="2"/>
</dbReference>
<proteinExistence type="predicted"/>
<dbReference type="GO" id="GO:0000976">
    <property type="term" value="F:transcription cis-regulatory region binding"/>
    <property type="evidence" value="ECO:0007669"/>
    <property type="project" value="TreeGrafter"/>
</dbReference>
<evidence type="ECO:0000313" key="6">
    <source>
        <dbReference type="Proteomes" id="UP000789326"/>
    </source>
</evidence>
<keyword evidence="1" id="KW-0805">Transcription regulation</keyword>
<name>A0A9W4L9N7_9BACI</name>
<dbReference type="InterPro" id="IPR028082">
    <property type="entry name" value="Peripla_BP_I"/>
</dbReference>
<evidence type="ECO:0000259" key="4">
    <source>
        <dbReference type="PROSITE" id="PS50932"/>
    </source>
</evidence>
<dbReference type="GO" id="GO:0003700">
    <property type="term" value="F:DNA-binding transcription factor activity"/>
    <property type="evidence" value="ECO:0007669"/>
    <property type="project" value="TreeGrafter"/>
</dbReference>
<reference evidence="5" key="1">
    <citation type="submission" date="2021-11" db="EMBL/GenBank/DDBJ databases">
        <authorList>
            <person name="Bulgarelli D."/>
        </authorList>
    </citation>
    <scope>NUCLEOTIDE SEQUENCE</scope>
    <source>
        <strain evidence="5">Bi133</strain>
    </source>
</reference>
<dbReference type="Gene3D" id="1.10.260.40">
    <property type="entry name" value="lambda repressor-like DNA-binding domains"/>
    <property type="match status" value="1"/>
</dbReference>
<dbReference type="Pfam" id="PF00356">
    <property type="entry name" value="LacI"/>
    <property type="match status" value="1"/>
</dbReference>
<keyword evidence="3" id="KW-0804">Transcription</keyword>
<dbReference type="AlphaFoldDB" id="A0A9W4L9N7"/>